<name>A0A1D8IKT4_9GAMM</name>
<dbReference type="RefSeq" id="WP_070077478.1">
    <property type="nucleotide sequence ID" value="NZ_CP017415.1"/>
</dbReference>
<dbReference type="AlphaFoldDB" id="A0A1D8IKT4"/>
<evidence type="ECO:0000313" key="1">
    <source>
        <dbReference type="EMBL" id="AOU97090.1"/>
    </source>
</evidence>
<proteinExistence type="predicted"/>
<dbReference type="Proteomes" id="UP000095401">
    <property type="component" value="Chromosome"/>
</dbReference>
<sequence>MVDRILRPVPPPELATRRFGVVPEGSQQLFGLWSLQAEFRPTPGGPAADSGNGHPLFHSARHATSVGFCF</sequence>
<keyword evidence="2" id="KW-1185">Reference proteome</keyword>
<accession>A0A1D8IKT4</accession>
<dbReference type="EMBL" id="CP017415">
    <property type="protein sequence ID" value="AOU97090.1"/>
    <property type="molecule type" value="Genomic_DNA"/>
</dbReference>
<organism evidence="1 2">
    <name type="scientific">Acidihalobacter yilgarnensis</name>
    <dbReference type="NCBI Taxonomy" id="2819280"/>
    <lineage>
        <taxon>Bacteria</taxon>
        <taxon>Pseudomonadati</taxon>
        <taxon>Pseudomonadota</taxon>
        <taxon>Gammaproteobacteria</taxon>
        <taxon>Chromatiales</taxon>
        <taxon>Ectothiorhodospiraceae</taxon>
        <taxon>Acidihalobacter</taxon>
    </lineage>
</organism>
<dbReference type="KEGG" id="aprs:BI364_02900"/>
<protein>
    <submittedName>
        <fullName evidence="1">Uncharacterized protein</fullName>
    </submittedName>
</protein>
<gene>
    <name evidence="1" type="ORF">BI364_02900</name>
</gene>
<evidence type="ECO:0000313" key="2">
    <source>
        <dbReference type="Proteomes" id="UP000095401"/>
    </source>
</evidence>
<reference evidence="2" key="1">
    <citation type="submission" date="2016-09" db="EMBL/GenBank/DDBJ databases">
        <title>Acidihalobacter prosperus F5.</title>
        <authorList>
            <person name="Khaleque H.N."/>
            <person name="Ramsay J.P."/>
            <person name="Kaksonen A.H."/>
            <person name="Boxall N.J."/>
            <person name="Watkin E.L.J."/>
        </authorList>
    </citation>
    <scope>NUCLEOTIDE SEQUENCE [LARGE SCALE GENOMIC DNA]</scope>
    <source>
        <strain evidence="2">F5</strain>
    </source>
</reference>